<dbReference type="InParanoid" id="A0A251RTZ7"/>
<reference evidence="2" key="1">
    <citation type="journal article" date="2017" name="Nature">
        <title>The sunflower genome provides insights into oil metabolism, flowering and Asterid evolution.</title>
        <authorList>
            <person name="Badouin H."/>
            <person name="Gouzy J."/>
            <person name="Grassa C.J."/>
            <person name="Murat F."/>
            <person name="Staton S.E."/>
            <person name="Cottret L."/>
            <person name="Lelandais-Briere C."/>
            <person name="Owens G.L."/>
            <person name="Carrere S."/>
            <person name="Mayjonade B."/>
            <person name="Legrand L."/>
            <person name="Gill N."/>
            <person name="Kane N.C."/>
            <person name="Bowers J.E."/>
            <person name="Hubner S."/>
            <person name="Bellec A."/>
            <person name="Berard A."/>
            <person name="Berges H."/>
            <person name="Blanchet N."/>
            <person name="Boniface M.C."/>
            <person name="Brunel D."/>
            <person name="Catrice O."/>
            <person name="Chaidir N."/>
            <person name="Claudel C."/>
            <person name="Donnadieu C."/>
            <person name="Faraut T."/>
            <person name="Fievet G."/>
            <person name="Helmstetter N."/>
            <person name="King M."/>
            <person name="Knapp S.J."/>
            <person name="Lai Z."/>
            <person name="Le Paslier M.C."/>
            <person name="Lippi Y."/>
            <person name="Lorenzon L."/>
            <person name="Mandel J.R."/>
            <person name="Marage G."/>
            <person name="Marchand G."/>
            <person name="Marquand E."/>
            <person name="Bret-Mestries E."/>
            <person name="Morien E."/>
            <person name="Nambeesan S."/>
            <person name="Nguyen T."/>
            <person name="Pegot-Espagnet P."/>
            <person name="Pouilly N."/>
            <person name="Raftis F."/>
            <person name="Sallet E."/>
            <person name="Schiex T."/>
            <person name="Thomas J."/>
            <person name="Vandecasteele C."/>
            <person name="Vares D."/>
            <person name="Vear F."/>
            <person name="Vautrin S."/>
            <person name="Crespi M."/>
            <person name="Mangin B."/>
            <person name="Burke J.M."/>
            <person name="Salse J."/>
            <person name="Munos S."/>
            <person name="Vincourt P."/>
            <person name="Rieseberg L.H."/>
            <person name="Langlade N.B."/>
        </authorList>
    </citation>
    <scope>NUCLEOTIDE SEQUENCE [LARGE SCALE GENOMIC DNA]</scope>
    <source>
        <strain evidence="2">cv. SF193</strain>
    </source>
</reference>
<dbReference type="Proteomes" id="UP000215914">
    <property type="component" value="Chromosome 17"/>
</dbReference>
<name>A0A251RTZ7_HELAN</name>
<protein>
    <submittedName>
        <fullName evidence="1">Uncharacterized protein</fullName>
    </submittedName>
</protein>
<keyword evidence="2" id="KW-1185">Reference proteome</keyword>
<evidence type="ECO:0000313" key="1">
    <source>
        <dbReference type="EMBL" id="OTF87720.1"/>
    </source>
</evidence>
<gene>
    <name evidence="1" type="ORF">HannXRQ_Chr17g0564971</name>
</gene>
<organism evidence="1 2">
    <name type="scientific">Helianthus annuus</name>
    <name type="common">Common sunflower</name>
    <dbReference type="NCBI Taxonomy" id="4232"/>
    <lineage>
        <taxon>Eukaryota</taxon>
        <taxon>Viridiplantae</taxon>
        <taxon>Streptophyta</taxon>
        <taxon>Embryophyta</taxon>
        <taxon>Tracheophyta</taxon>
        <taxon>Spermatophyta</taxon>
        <taxon>Magnoliopsida</taxon>
        <taxon>eudicotyledons</taxon>
        <taxon>Gunneridae</taxon>
        <taxon>Pentapetalae</taxon>
        <taxon>asterids</taxon>
        <taxon>campanulids</taxon>
        <taxon>Asterales</taxon>
        <taxon>Asteraceae</taxon>
        <taxon>Asteroideae</taxon>
        <taxon>Heliantheae alliance</taxon>
        <taxon>Heliantheae</taxon>
        <taxon>Helianthus</taxon>
    </lineage>
</organism>
<proteinExistence type="predicted"/>
<evidence type="ECO:0000313" key="2">
    <source>
        <dbReference type="Proteomes" id="UP000215914"/>
    </source>
</evidence>
<dbReference type="AlphaFoldDB" id="A0A251RTZ7"/>
<dbReference type="EMBL" id="CM007906">
    <property type="protein sequence ID" value="OTF87720.1"/>
    <property type="molecule type" value="Genomic_DNA"/>
</dbReference>
<sequence>MGDFRREFISFSIHQTKNNIDAGSGNFRVGYMDPLYSSFLSFTLFFLQNPNEASFFLLLETMDSKTI</sequence>
<accession>A0A251RTZ7</accession>